<dbReference type="OrthoDB" id="3356781at2759"/>
<organism evidence="9 10">
    <name type="scientific">Rhodotorula toruloides</name>
    <name type="common">Yeast</name>
    <name type="synonym">Rhodosporidium toruloides</name>
    <dbReference type="NCBI Taxonomy" id="5286"/>
    <lineage>
        <taxon>Eukaryota</taxon>
        <taxon>Fungi</taxon>
        <taxon>Dikarya</taxon>
        <taxon>Basidiomycota</taxon>
        <taxon>Pucciniomycotina</taxon>
        <taxon>Microbotryomycetes</taxon>
        <taxon>Sporidiobolales</taxon>
        <taxon>Sporidiobolaceae</taxon>
        <taxon>Rhodotorula</taxon>
    </lineage>
</organism>
<dbReference type="GO" id="GO:0005763">
    <property type="term" value="C:mitochondrial small ribosomal subunit"/>
    <property type="evidence" value="ECO:0007669"/>
    <property type="project" value="TreeGrafter"/>
</dbReference>
<accession>A0A511KIP2</accession>
<dbReference type="SMART" id="SM00363">
    <property type="entry name" value="S4"/>
    <property type="match status" value="1"/>
</dbReference>
<dbReference type="Pfam" id="PF01479">
    <property type="entry name" value="S4"/>
    <property type="match status" value="1"/>
</dbReference>
<evidence type="ECO:0000313" key="9">
    <source>
        <dbReference type="EMBL" id="GEM09766.1"/>
    </source>
</evidence>
<dbReference type="InterPro" id="IPR002942">
    <property type="entry name" value="S4_RNA-bd"/>
</dbReference>
<dbReference type="PROSITE" id="PS00632">
    <property type="entry name" value="RIBOSOMAL_S4"/>
    <property type="match status" value="1"/>
</dbReference>
<dbReference type="CDD" id="cd00165">
    <property type="entry name" value="S4"/>
    <property type="match status" value="1"/>
</dbReference>
<dbReference type="GO" id="GO:0003735">
    <property type="term" value="F:structural constituent of ribosome"/>
    <property type="evidence" value="ECO:0007669"/>
    <property type="project" value="TreeGrafter"/>
</dbReference>
<dbReference type="InterPro" id="IPR022801">
    <property type="entry name" value="Ribosomal_uS4"/>
</dbReference>
<evidence type="ECO:0000256" key="5">
    <source>
        <dbReference type="ARBA" id="ARBA00023274"/>
    </source>
</evidence>
<evidence type="ECO:0000256" key="6">
    <source>
        <dbReference type="PROSITE-ProRule" id="PRU00182"/>
    </source>
</evidence>
<dbReference type="Proteomes" id="UP000321518">
    <property type="component" value="Unassembled WGS sequence"/>
</dbReference>
<evidence type="ECO:0000256" key="3">
    <source>
        <dbReference type="ARBA" id="ARBA00022884"/>
    </source>
</evidence>
<evidence type="ECO:0000256" key="2">
    <source>
        <dbReference type="ARBA" id="ARBA00022730"/>
    </source>
</evidence>
<keyword evidence="2 6" id="KW-0699">rRNA-binding</keyword>
<proteinExistence type="inferred from homology"/>
<evidence type="ECO:0000256" key="1">
    <source>
        <dbReference type="ARBA" id="ARBA00007465"/>
    </source>
</evidence>
<sequence>MGHKLRNPVGLVRGLPRMSWHPKNLFNLYMRTYGPLNADTRFQKTFLTMFQQKWKAKKLARAYHGDWIPETKFKRHFLPDELPPIVGKPGEEKVPLASLMFAEIEKRLDTVVFRSCLAQSVYGARHLVMTGKVRLNGKKFKDPNYRMQPGDLISVDPQYVVTLRQGSPWKPESLRADETEDLAEADPAAEPAVDASPESSADASTPDASHLTSAPANTAKTAKPLKFNLPDYAAPFLFVPPYLEVSWTTCSVVYLRHPTARPGVSEIPTPYDADGEVMRLTWEYYLGLGRKGDKRPAAQYGRRLGA</sequence>
<keyword evidence="5" id="KW-0687">Ribonucleoprotein</keyword>
<gene>
    <name evidence="9" type="ORF">Rt10032_c09g3783</name>
</gene>
<keyword evidence="3 6" id="KW-0694">RNA-binding</keyword>
<dbReference type="PANTHER" id="PTHR11831:SF4">
    <property type="entry name" value="SMALL RIBOSOMAL SUBUNIT PROTEIN US4M"/>
    <property type="match status" value="1"/>
</dbReference>
<dbReference type="AlphaFoldDB" id="A0A511KIP2"/>
<evidence type="ECO:0000256" key="4">
    <source>
        <dbReference type="ARBA" id="ARBA00022980"/>
    </source>
</evidence>
<keyword evidence="4" id="KW-0689">Ribosomal protein</keyword>
<feature type="domain" description="RNA-binding S4" evidence="8">
    <location>
        <begin position="106"/>
        <end position="168"/>
    </location>
</feature>
<comment type="similarity">
    <text evidence="1">Belongs to the universal ribosomal protein uS4 family.</text>
</comment>
<feature type="compositionally biased region" description="Low complexity" evidence="7">
    <location>
        <begin position="185"/>
        <end position="209"/>
    </location>
</feature>
<feature type="region of interest" description="Disordered" evidence="7">
    <location>
        <begin position="170"/>
        <end position="217"/>
    </location>
</feature>
<dbReference type="SUPFAM" id="SSF55174">
    <property type="entry name" value="Alpha-L RNA-binding motif"/>
    <property type="match status" value="1"/>
</dbReference>
<dbReference type="PANTHER" id="PTHR11831">
    <property type="entry name" value="30S 40S RIBOSOMAL PROTEIN"/>
    <property type="match status" value="1"/>
</dbReference>
<evidence type="ECO:0000313" key="10">
    <source>
        <dbReference type="Proteomes" id="UP000321518"/>
    </source>
</evidence>
<name>A0A511KIP2_RHOTO</name>
<dbReference type="InterPro" id="IPR036986">
    <property type="entry name" value="S4_RNA-bd_sf"/>
</dbReference>
<evidence type="ECO:0000259" key="8">
    <source>
        <dbReference type="SMART" id="SM00363"/>
    </source>
</evidence>
<evidence type="ECO:0000256" key="7">
    <source>
        <dbReference type="SAM" id="MobiDB-lite"/>
    </source>
</evidence>
<dbReference type="Gene3D" id="3.10.290.10">
    <property type="entry name" value="RNA-binding S4 domain"/>
    <property type="match status" value="1"/>
</dbReference>
<dbReference type="GO" id="GO:0019843">
    <property type="term" value="F:rRNA binding"/>
    <property type="evidence" value="ECO:0007669"/>
    <property type="project" value="UniProtKB-KW"/>
</dbReference>
<comment type="caution">
    <text evidence="9">The sequence shown here is derived from an EMBL/GenBank/DDBJ whole genome shotgun (WGS) entry which is preliminary data.</text>
</comment>
<dbReference type="GO" id="GO:0042274">
    <property type="term" value="P:ribosomal small subunit biogenesis"/>
    <property type="evidence" value="ECO:0007669"/>
    <property type="project" value="TreeGrafter"/>
</dbReference>
<dbReference type="InterPro" id="IPR018079">
    <property type="entry name" value="Ribosomal_uS4_CS"/>
</dbReference>
<dbReference type="EMBL" id="BJWK01000009">
    <property type="protein sequence ID" value="GEM09766.1"/>
    <property type="molecule type" value="Genomic_DNA"/>
</dbReference>
<reference evidence="9 10" key="1">
    <citation type="submission" date="2019-07" db="EMBL/GenBank/DDBJ databases">
        <title>Rhodotorula toruloides NBRC10032 genome sequencing.</title>
        <authorList>
            <person name="Shida Y."/>
            <person name="Takaku H."/>
            <person name="Ogasawara W."/>
            <person name="Mori K."/>
        </authorList>
    </citation>
    <scope>NUCLEOTIDE SEQUENCE [LARGE SCALE GENOMIC DNA]</scope>
    <source>
        <strain evidence="9 10">NBRC10032</strain>
    </source>
</reference>
<dbReference type="PROSITE" id="PS50889">
    <property type="entry name" value="S4"/>
    <property type="match status" value="1"/>
</dbReference>
<protein>
    <submittedName>
        <fullName evidence="9">Nam9 protein, mitochondrial</fullName>
    </submittedName>
</protein>